<dbReference type="AlphaFoldDB" id="A0A067N959"/>
<reference evidence="3" key="1">
    <citation type="journal article" date="2014" name="Proc. Natl. Acad. Sci. U.S.A.">
        <title>Extensive sampling of basidiomycete genomes demonstrates inadequacy of the white-rot/brown-rot paradigm for wood decay fungi.</title>
        <authorList>
            <person name="Riley R."/>
            <person name="Salamov A.A."/>
            <person name="Brown D.W."/>
            <person name="Nagy L.G."/>
            <person name="Floudas D."/>
            <person name="Held B.W."/>
            <person name="Levasseur A."/>
            <person name="Lombard V."/>
            <person name="Morin E."/>
            <person name="Otillar R."/>
            <person name="Lindquist E.A."/>
            <person name="Sun H."/>
            <person name="LaButti K.M."/>
            <person name="Schmutz J."/>
            <person name="Jabbour D."/>
            <person name="Luo H."/>
            <person name="Baker S.E."/>
            <person name="Pisabarro A.G."/>
            <person name="Walton J.D."/>
            <person name="Blanchette R.A."/>
            <person name="Henrissat B."/>
            <person name="Martin F."/>
            <person name="Cullen D."/>
            <person name="Hibbett D.S."/>
            <person name="Grigoriev I.V."/>
        </authorList>
    </citation>
    <scope>NUCLEOTIDE SEQUENCE [LARGE SCALE GENOMIC DNA]</scope>
    <source>
        <strain evidence="3">FD-172 SS1</strain>
    </source>
</reference>
<accession>A0A067N959</accession>
<dbReference type="HOGENOM" id="CLU_1120744_0_0_1"/>
<evidence type="ECO:0000313" key="2">
    <source>
        <dbReference type="EMBL" id="KDQ20667.1"/>
    </source>
</evidence>
<dbReference type="Proteomes" id="UP000027195">
    <property type="component" value="Unassembled WGS sequence"/>
</dbReference>
<dbReference type="STRING" id="930990.A0A067N959"/>
<feature type="compositionally biased region" description="Polar residues" evidence="1">
    <location>
        <begin position="1"/>
        <end position="15"/>
    </location>
</feature>
<gene>
    <name evidence="2" type="ORF">BOTBODRAFT_124408</name>
</gene>
<feature type="region of interest" description="Disordered" evidence="1">
    <location>
        <begin position="1"/>
        <end position="25"/>
    </location>
</feature>
<dbReference type="OrthoDB" id="7344096at2759"/>
<dbReference type="InParanoid" id="A0A067N959"/>
<evidence type="ECO:0000313" key="3">
    <source>
        <dbReference type="Proteomes" id="UP000027195"/>
    </source>
</evidence>
<feature type="non-terminal residue" evidence="2">
    <location>
        <position position="262"/>
    </location>
</feature>
<name>A0A067N959_BOTB1</name>
<evidence type="ECO:0000256" key="1">
    <source>
        <dbReference type="SAM" id="MobiDB-lite"/>
    </source>
</evidence>
<proteinExistence type="predicted"/>
<dbReference type="EMBL" id="KL198017">
    <property type="protein sequence ID" value="KDQ20667.1"/>
    <property type="molecule type" value="Genomic_DNA"/>
</dbReference>
<keyword evidence="3" id="KW-1185">Reference proteome</keyword>
<protein>
    <submittedName>
        <fullName evidence="2">Uncharacterized protein</fullName>
    </submittedName>
</protein>
<organism evidence="2 3">
    <name type="scientific">Botryobasidium botryosum (strain FD-172 SS1)</name>
    <dbReference type="NCBI Taxonomy" id="930990"/>
    <lineage>
        <taxon>Eukaryota</taxon>
        <taxon>Fungi</taxon>
        <taxon>Dikarya</taxon>
        <taxon>Basidiomycota</taxon>
        <taxon>Agaricomycotina</taxon>
        <taxon>Agaricomycetes</taxon>
        <taxon>Cantharellales</taxon>
        <taxon>Botryobasidiaceae</taxon>
        <taxon>Botryobasidium</taxon>
    </lineage>
</organism>
<sequence length="262" mass="29765">MHAPSQENQENTSEPAGSEREAAARVLQKHWRIRQARVRCSPTMKFDADARWRDAVLQARAETARNAAHNGKNDPMSRWRRAVFMAGRLEDGLSVAPSTHDTVDDSVDVAKDSLKKTLMPRKTLEAQHWLELIDSYLSAEQRLKYLVKIDDKGLLRWSWSNELVDTTPDKWKDAGSGRGIVPLGSEDHIDIHHLSAHSRSNTMGTEDSVCKATHYTETNYQGMNPVERWIKSTLSPTGLMERLLRRTVMKNTWIYVAVCSLS</sequence>